<dbReference type="RefSeq" id="WP_085812996.1">
    <property type="nucleotide sequence ID" value="NZ_BDQG01000001.1"/>
</dbReference>
<evidence type="ECO:0000313" key="1">
    <source>
        <dbReference type="EMBL" id="GAW66661.1"/>
    </source>
</evidence>
<gene>
    <name evidence="1" type="ORF">GPEL0_01r2120</name>
</gene>
<dbReference type="SUPFAM" id="SSF53756">
    <property type="entry name" value="UDP-Glycosyltransferase/glycogen phosphorylase"/>
    <property type="match status" value="1"/>
</dbReference>
<dbReference type="Gene3D" id="3.40.50.2000">
    <property type="entry name" value="Glycogen Phosphorylase B"/>
    <property type="match status" value="1"/>
</dbReference>
<reference evidence="2" key="1">
    <citation type="submission" date="2017-05" db="EMBL/GenBank/DDBJ databases">
        <title>Draft genome sequence of Geobacter pelophilus, a iron(III)-reducing bacteria.</title>
        <authorList>
            <person name="Aoyagi T."/>
            <person name="Koike H."/>
            <person name="Morita T."/>
            <person name="Sato Y."/>
            <person name="Habe H."/>
            <person name="Hori T."/>
        </authorList>
    </citation>
    <scope>NUCLEOTIDE SEQUENCE [LARGE SCALE GENOMIC DNA]</scope>
    <source>
        <strain evidence="2">Drf2</strain>
    </source>
</reference>
<proteinExistence type="predicted"/>
<keyword evidence="2" id="KW-1185">Reference proteome</keyword>
<dbReference type="EMBL" id="BDQG01000001">
    <property type="protein sequence ID" value="GAW66661.1"/>
    <property type="molecule type" value="Genomic_DNA"/>
</dbReference>
<dbReference type="CDD" id="cd03801">
    <property type="entry name" value="GT4_PimA-like"/>
    <property type="match status" value="1"/>
</dbReference>
<name>A0ABQ0MKG1_9BACT</name>
<evidence type="ECO:0000313" key="2">
    <source>
        <dbReference type="Proteomes" id="UP000194153"/>
    </source>
</evidence>
<accession>A0ABQ0MKG1</accession>
<dbReference type="Proteomes" id="UP000194153">
    <property type="component" value="Unassembled WGS sequence"/>
</dbReference>
<organism evidence="1 2">
    <name type="scientific">Geoanaerobacter pelophilus</name>
    <dbReference type="NCBI Taxonomy" id="60036"/>
    <lineage>
        <taxon>Bacteria</taxon>
        <taxon>Pseudomonadati</taxon>
        <taxon>Thermodesulfobacteriota</taxon>
        <taxon>Desulfuromonadia</taxon>
        <taxon>Geobacterales</taxon>
        <taxon>Geobacteraceae</taxon>
        <taxon>Geoanaerobacter</taxon>
    </lineage>
</organism>
<sequence>MSIPSGISGRIGEVCRTFLARTRPATAAGKGGEAVPSLVIVDDIFPNLVSAFRVAEYNYYLEQFPDAQVRSAAALVPFSTNWRRFRGWIEEYERQYPGFRGRVTLLGAFGKIRCRLMYLIFINNAYRFIEEIDQAGIPFAFTLYPGGGFHLGQAESDRKLRRVFSSPNFRKVIVTQKVTRDYLLQGEFCLPEQVEFIYGGVLPSELLQARQLPRRRYPTEKGSFDICFVAHKYMEGGIDKGFDVFAETARRLVAVCPDIRFHVVGTFGPSDLPSGGLEGKVTFYGTRTTDFFPSFYAGMDIILSPNVPFVLAPGAFDGFPTGCCIEAGLCGVAVFCSDPLALNPCFIDREDIVIVPSDPARVTEIVLEYYRYPDRLYELAARCRDSFLRVFDIRRQMQPRLQALLSCMDGQGEKEGAAALAQEKGEEVTA</sequence>
<protein>
    <submittedName>
        <fullName evidence="1">LPS biosynthesis protein, RfbU family</fullName>
    </submittedName>
</protein>
<dbReference type="Pfam" id="PF13692">
    <property type="entry name" value="Glyco_trans_1_4"/>
    <property type="match status" value="1"/>
</dbReference>
<comment type="caution">
    <text evidence="1">The sequence shown here is derived from an EMBL/GenBank/DDBJ whole genome shotgun (WGS) entry which is preliminary data.</text>
</comment>